<dbReference type="OrthoDB" id="9789841at2"/>
<dbReference type="SUPFAM" id="SSF54593">
    <property type="entry name" value="Glyoxalase/Bleomycin resistance protein/Dihydroxybiphenyl dioxygenase"/>
    <property type="match status" value="1"/>
</dbReference>
<evidence type="ECO:0000313" key="3">
    <source>
        <dbReference type="Proteomes" id="UP000073601"/>
    </source>
</evidence>
<gene>
    <name evidence="2" type="ORF">GMA8713_02645</name>
</gene>
<feature type="domain" description="VOC" evidence="1">
    <location>
        <begin position="1"/>
        <end position="110"/>
    </location>
</feature>
<evidence type="ECO:0000259" key="1">
    <source>
        <dbReference type="PROSITE" id="PS51819"/>
    </source>
</evidence>
<reference evidence="3" key="1">
    <citation type="submission" date="2016-02" db="EMBL/GenBank/DDBJ databases">
        <authorList>
            <person name="Rodrigo-Torres Lidia"/>
            <person name="Arahal R.David."/>
        </authorList>
    </citation>
    <scope>NUCLEOTIDE SEQUENCE [LARGE SCALE GENOMIC DNA]</scope>
    <source>
        <strain evidence="3">CECT 8713</strain>
    </source>
</reference>
<dbReference type="RefSeq" id="WP_062710453.1">
    <property type="nucleotide sequence ID" value="NZ_CAWRCI010000023.1"/>
</dbReference>
<dbReference type="CDD" id="cd06587">
    <property type="entry name" value="VOC"/>
    <property type="match status" value="1"/>
</dbReference>
<proteinExistence type="predicted"/>
<sequence>MFTTITIKAKLTENLFIFYQDLIGMRLTDSGWQFEGESASLSFVPSETSYQPAPTDGFWKIGITVVDLDAACQWLRSQGANVSSPRQFQDIGYLAHLSDPNGLIIELLQTTFEGNKPENLTLSHPVADGATLAHITLRCHNKDAMQKWADGIGLTLKSIQPVTQYGFTLYFYSFIDEALPEQDLNSVANREWLWQRPYTVLEFQLVDDAQPFALPEEGESGLFAFEASGEEITPKTLKNAGLGK</sequence>
<dbReference type="InterPro" id="IPR029068">
    <property type="entry name" value="Glyas_Bleomycin-R_OHBP_Dase"/>
</dbReference>
<organism evidence="2 3">
    <name type="scientific">Grimontia marina</name>
    <dbReference type="NCBI Taxonomy" id="646534"/>
    <lineage>
        <taxon>Bacteria</taxon>
        <taxon>Pseudomonadati</taxon>
        <taxon>Pseudomonadota</taxon>
        <taxon>Gammaproteobacteria</taxon>
        <taxon>Vibrionales</taxon>
        <taxon>Vibrionaceae</taxon>
        <taxon>Grimontia</taxon>
    </lineage>
</organism>
<dbReference type="InterPro" id="IPR004360">
    <property type="entry name" value="Glyas_Fos-R_dOase_dom"/>
</dbReference>
<name>A0A128F992_9GAMM</name>
<evidence type="ECO:0000313" key="2">
    <source>
        <dbReference type="EMBL" id="CZF83377.1"/>
    </source>
</evidence>
<dbReference type="PROSITE" id="PS51819">
    <property type="entry name" value="VOC"/>
    <property type="match status" value="1"/>
</dbReference>
<accession>A0A128F992</accession>
<dbReference type="InterPro" id="IPR037523">
    <property type="entry name" value="VOC_core"/>
</dbReference>
<protein>
    <submittedName>
        <fullName evidence="2">Glyoxalase-like domain protein</fullName>
    </submittedName>
</protein>
<dbReference type="EMBL" id="FIZY01000023">
    <property type="protein sequence ID" value="CZF83377.1"/>
    <property type="molecule type" value="Genomic_DNA"/>
</dbReference>
<dbReference type="Gene3D" id="3.10.180.10">
    <property type="entry name" value="2,3-Dihydroxybiphenyl 1,2-Dioxygenase, domain 1"/>
    <property type="match status" value="1"/>
</dbReference>
<dbReference type="Pfam" id="PF00903">
    <property type="entry name" value="Glyoxalase"/>
    <property type="match status" value="1"/>
</dbReference>
<dbReference type="AlphaFoldDB" id="A0A128F992"/>
<keyword evidence="3" id="KW-1185">Reference proteome</keyword>
<dbReference type="Proteomes" id="UP000073601">
    <property type="component" value="Unassembled WGS sequence"/>
</dbReference>